<dbReference type="Gene3D" id="3.30.43.10">
    <property type="entry name" value="Uridine Diphospho-n-acetylenolpyruvylglucosamine Reductase, domain 2"/>
    <property type="match status" value="1"/>
</dbReference>
<gene>
    <name evidence="7" type="ORF">GCM10023187_57410</name>
</gene>
<comment type="similarity">
    <text evidence="2">Belongs to the oxygen-dependent FAD-linked oxidoreductase family.</text>
</comment>
<evidence type="ECO:0000313" key="7">
    <source>
        <dbReference type="EMBL" id="GAA4421499.1"/>
    </source>
</evidence>
<keyword evidence="8" id="KW-1185">Reference proteome</keyword>
<dbReference type="InterPro" id="IPR016166">
    <property type="entry name" value="FAD-bd_PCMH"/>
</dbReference>
<keyword evidence="5" id="KW-0560">Oxidoreductase</keyword>
<dbReference type="PANTHER" id="PTHR42973:SF39">
    <property type="entry name" value="FAD-BINDING PCMH-TYPE DOMAIN-CONTAINING PROTEIN"/>
    <property type="match status" value="1"/>
</dbReference>
<dbReference type="PANTHER" id="PTHR42973">
    <property type="entry name" value="BINDING OXIDOREDUCTASE, PUTATIVE (AFU_ORTHOLOGUE AFUA_1G17690)-RELATED"/>
    <property type="match status" value="1"/>
</dbReference>
<dbReference type="SUPFAM" id="SSF56176">
    <property type="entry name" value="FAD-binding/transporter-associated domain-like"/>
    <property type="match status" value="1"/>
</dbReference>
<name>A0ABP8L2J8_9BACT</name>
<evidence type="ECO:0000256" key="3">
    <source>
        <dbReference type="ARBA" id="ARBA00022630"/>
    </source>
</evidence>
<dbReference type="InterPro" id="IPR016167">
    <property type="entry name" value="FAD-bd_PCMH_sub1"/>
</dbReference>
<comment type="cofactor">
    <cofactor evidence="1">
        <name>FAD</name>
        <dbReference type="ChEBI" id="CHEBI:57692"/>
    </cofactor>
</comment>
<sequence>MFIMETLATSQLLFRLKGQLITPKDAEYETARQVYNGMIDKRPALIARCASVEDVVMMVNFARKNQLLVSIRGGGHNGAGFGVNDGGLVIDLSLMKGIEVNPEDNTVRVEAGCLLRDVDAATHPYGLAVPSGINGTTGIAGLTLGGGVGYLSRKFGLTIDSLLSADVVLAHGEVVTASAGEHPDLFWAIRGGGGNFGVVTSFVFRGNPIRTVVAGPMLWELADARAIMRWYRTYIKQAPDEINGWFAFLTVPPGPPFPEQLHLKKMCGIVWTYTGPADKAEDVFSPIRQMKTPALEMIGEMPVPVMQGMFDALYPPGLQWYWKGDYVNELSDEAIDIHLKYGNRLPSALSTMHLYPINGAAGRVSNDATAWNYRDATWAMVIAGIDADPANKEVITNWARSYWQELHPYSAGGSYVNFMMDEGTDRVKATYGANYERLAAIKHQYDPENLFRVNQNIRPD</sequence>
<dbReference type="InterPro" id="IPR016169">
    <property type="entry name" value="FAD-bd_PCMH_sub2"/>
</dbReference>
<dbReference type="InterPro" id="IPR036318">
    <property type="entry name" value="FAD-bd_PCMH-like_sf"/>
</dbReference>
<dbReference type="InterPro" id="IPR006093">
    <property type="entry name" value="Oxy_OxRdtase_FAD_BS"/>
</dbReference>
<dbReference type="Gene3D" id="3.40.462.20">
    <property type="match status" value="1"/>
</dbReference>
<dbReference type="Pfam" id="PF08031">
    <property type="entry name" value="BBE"/>
    <property type="match status" value="1"/>
</dbReference>
<dbReference type="EMBL" id="BAABHB010000028">
    <property type="protein sequence ID" value="GAA4421499.1"/>
    <property type="molecule type" value="Genomic_DNA"/>
</dbReference>
<dbReference type="PROSITE" id="PS51387">
    <property type="entry name" value="FAD_PCMH"/>
    <property type="match status" value="1"/>
</dbReference>
<dbReference type="PROSITE" id="PS00862">
    <property type="entry name" value="OX2_COVAL_FAD"/>
    <property type="match status" value="1"/>
</dbReference>
<keyword evidence="4" id="KW-0274">FAD</keyword>
<dbReference type="InterPro" id="IPR050416">
    <property type="entry name" value="FAD-linked_Oxidoreductase"/>
</dbReference>
<dbReference type="Proteomes" id="UP001500936">
    <property type="component" value="Unassembled WGS sequence"/>
</dbReference>
<comment type="caution">
    <text evidence="7">The sequence shown here is derived from an EMBL/GenBank/DDBJ whole genome shotgun (WGS) entry which is preliminary data.</text>
</comment>
<protein>
    <submittedName>
        <fullName evidence="7">FAD-binding oxidoreductase</fullName>
    </submittedName>
</protein>
<evidence type="ECO:0000259" key="6">
    <source>
        <dbReference type="PROSITE" id="PS51387"/>
    </source>
</evidence>
<feature type="domain" description="FAD-binding PCMH-type" evidence="6">
    <location>
        <begin position="38"/>
        <end position="209"/>
    </location>
</feature>
<evidence type="ECO:0000256" key="1">
    <source>
        <dbReference type="ARBA" id="ARBA00001974"/>
    </source>
</evidence>
<evidence type="ECO:0000256" key="5">
    <source>
        <dbReference type="ARBA" id="ARBA00023002"/>
    </source>
</evidence>
<evidence type="ECO:0000256" key="2">
    <source>
        <dbReference type="ARBA" id="ARBA00005466"/>
    </source>
</evidence>
<reference evidence="8" key="1">
    <citation type="journal article" date="2019" name="Int. J. Syst. Evol. Microbiol.">
        <title>The Global Catalogue of Microorganisms (GCM) 10K type strain sequencing project: providing services to taxonomists for standard genome sequencing and annotation.</title>
        <authorList>
            <consortium name="The Broad Institute Genomics Platform"/>
            <consortium name="The Broad Institute Genome Sequencing Center for Infectious Disease"/>
            <person name="Wu L."/>
            <person name="Ma J."/>
        </authorList>
    </citation>
    <scope>NUCLEOTIDE SEQUENCE [LARGE SCALE GENOMIC DNA]</scope>
    <source>
        <strain evidence="8">JCM 17925</strain>
    </source>
</reference>
<dbReference type="InterPro" id="IPR006094">
    <property type="entry name" value="Oxid_FAD_bind_N"/>
</dbReference>
<organism evidence="7 8">
    <name type="scientific">Nibrella viscosa</name>
    <dbReference type="NCBI Taxonomy" id="1084524"/>
    <lineage>
        <taxon>Bacteria</taxon>
        <taxon>Pseudomonadati</taxon>
        <taxon>Bacteroidota</taxon>
        <taxon>Cytophagia</taxon>
        <taxon>Cytophagales</taxon>
        <taxon>Spirosomataceae</taxon>
        <taxon>Nibrella</taxon>
    </lineage>
</organism>
<proteinExistence type="inferred from homology"/>
<dbReference type="Gene3D" id="3.30.465.10">
    <property type="match status" value="1"/>
</dbReference>
<evidence type="ECO:0000256" key="4">
    <source>
        <dbReference type="ARBA" id="ARBA00022827"/>
    </source>
</evidence>
<dbReference type="Pfam" id="PF01565">
    <property type="entry name" value="FAD_binding_4"/>
    <property type="match status" value="1"/>
</dbReference>
<evidence type="ECO:0000313" key="8">
    <source>
        <dbReference type="Proteomes" id="UP001500936"/>
    </source>
</evidence>
<keyword evidence="3" id="KW-0285">Flavoprotein</keyword>
<dbReference type="InterPro" id="IPR012951">
    <property type="entry name" value="BBE"/>
</dbReference>
<accession>A0ABP8L2J8</accession>